<feature type="transmembrane region" description="Helical" evidence="1">
    <location>
        <begin position="388"/>
        <end position="412"/>
    </location>
</feature>
<sequence>MAEKARMYFLEAIQELNIPGAAFALVRNGEIILTETVGVTGGRQKQEVTLETPFIIGSNSKALTAYGAMQLVQAGELKLSDPVQDYLPSFHLLNGEDISQMTVGQLLTHSSGFSARSGFKIADRGAVDLEAIQRNVDLLANEELAFLPGERYEYGAAGYAILGAIIEAITGLSFAEYMEENIFVPLNMTHTAASNEKAHQKGWESGYHSWLGMPVSSNVAYDNGGAPYGYITASISDMAHYVQALQVPGDVLSEEHTQLLFEPLVQTSPASSYGLGWRITPLEYGETKIWHSGSTADFRSEIFMLQDAGWGMVLLSNRNHPFEVEQLSSVSGGIQNILQGEEPAPVKAKLAIERWALVLICIVLLVLMIFYILSLSKKSSNMVRKPRWLVMSILYILLAILLLPSLLLIVGLPWHTLLIMAPDLVYLLIGISILLLINGGLTSTIALQYPRRSIL</sequence>
<evidence type="ECO:0000256" key="1">
    <source>
        <dbReference type="SAM" id="Phobius"/>
    </source>
</evidence>
<evidence type="ECO:0000313" key="3">
    <source>
        <dbReference type="EMBL" id="MDQ0164551.1"/>
    </source>
</evidence>
<name>A0ABT9VU85_9BACI</name>
<evidence type="ECO:0000313" key="4">
    <source>
        <dbReference type="Proteomes" id="UP001235840"/>
    </source>
</evidence>
<proteinExistence type="predicted"/>
<evidence type="ECO:0000259" key="2">
    <source>
        <dbReference type="Pfam" id="PF00144"/>
    </source>
</evidence>
<feature type="domain" description="Beta-lactamase-related" evidence="2">
    <location>
        <begin position="14"/>
        <end position="322"/>
    </location>
</feature>
<dbReference type="EMBL" id="JAUSTY010000002">
    <property type="protein sequence ID" value="MDQ0164551.1"/>
    <property type="molecule type" value="Genomic_DNA"/>
</dbReference>
<dbReference type="InterPro" id="IPR012338">
    <property type="entry name" value="Beta-lactam/transpept-like"/>
</dbReference>
<feature type="transmembrane region" description="Helical" evidence="1">
    <location>
        <begin position="355"/>
        <end position="376"/>
    </location>
</feature>
<gene>
    <name evidence="3" type="ORF">J2S11_000451</name>
</gene>
<keyword evidence="4" id="KW-1185">Reference proteome</keyword>
<keyword evidence="1" id="KW-0472">Membrane</keyword>
<dbReference type="RefSeq" id="WP_307390323.1">
    <property type="nucleotide sequence ID" value="NZ_BAAADK010000018.1"/>
</dbReference>
<dbReference type="Proteomes" id="UP001235840">
    <property type="component" value="Unassembled WGS sequence"/>
</dbReference>
<accession>A0ABT9VU85</accession>
<dbReference type="InterPro" id="IPR050491">
    <property type="entry name" value="AmpC-like"/>
</dbReference>
<comment type="caution">
    <text evidence="3">The sequence shown here is derived from an EMBL/GenBank/DDBJ whole genome shotgun (WGS) entry which is preliminary data.</text>
</comment>
<reference evidence="3 4" key="1">
    <citation type="submission" date="2023-07" db="EMBL/GenBank/DDBJ databases">
        <title>Genomic Encyclopedia of Type Strains, Phase IV (KMG-IV): sequencing the most valuable type-strain genomes for metagenomic binning, comparative biology and taxonomic classification.</title>
        <authorList>
            <person name="Goeker M."/>
        </authorList>
    </citation>
    <scope>NUCLEOTIDE SEQUENCE [LARGE SCALE GENOMIC DNA]</scope>
    <source>
        <strain evidence="3 4">DSM 12751</strain>
    </source>
</reference>
<dbReference type="SUPFAM" id="SSF56601">
    <property type="entry name" value="beta-lactamase/transpeptidase-like"/>
    <property type="match status" value="1"/>
</dbReference>
<protein>
    <submittedName>
        <fullName evidence="3">CubicO group peptidase (Beta-lactamase class C family)</fullName>
    </submittedName>
</protein>
<keyword evidence="1" id="KW-1133">Transmembrane helix</keyword>
<organism evidence="3 4">
    <name type="scientific">Caldalkalibacillus horti</name>
    <dbReference type="NCBI Taxonomy" id="77523"/>
    <lineage>
        <taxon>Bacteria</taxon>
        <taxon>Bacillati</taxon>
        <taxon>Bacillota</taxon>
        <taxon>Bacilli</taxon>
        <taxon>Bacillales</taxon>
        <taxon>Bacillaceae</taxon>
        <taxon>Caldalkalibacillus</taxon>
    </lineage>
</organism>
<dbReference type="PANTHER" id="PTHR46825:SF9">
    <property type="entry name" value="BETA-LACTAMASE-RELATED DOMAIN-CONTAINING PROTEIN"/>
    <property type="match status" value="1"/>
</dbReference>
<dbReference type="Pfam" id="PF00144">
    <property type="entry name" value="Beta-lactamase"/>
    <property type="match status" value="1"/>
</dbReference>
<dbReference type="InterPro" id="IPR001466">
    <property type="entry name" value="Beta-lactam-related"/>
</dbReference>
<dbReference type="PANTHER" id="PTHR46825">
    <property type="entry name" value="D-ALANYL-D-ALANINE-CARBOXYPEPTIDASE/ENDOPEPTIDASE AMPH"/>
    <property type="match status" value="1"/>
</dbReference>
<feature type="transmembrane region" description="Helical" evidence="1">
    <location>
        <begin position="424"/>
        <end position="447"/>
    </location>
</feature>
<keyword evidence="1" id="KW-0812">Transmembrane</keyword>
<dbReference type="Gene3D" id="3.40.710.10">
    <property type="entry name" value="DD-peptidase/beta-lactamase superfamily"/>
    <property type="match status" value="1"/>
</dbReference>